<sequence>MAAIATAAAMAPAFLGAAPAAAAETVDAAVAAPDRSAAEDSDKESTALPEDATEGAAPPADEVDGVAKADEPGAEPSAEPSAPVADEPNAKPTTGGGPPAAAPMAPSASPAPRSAKARDSRVPGLRLEGLPEALEAGGDWANFSVVIDNPHDEGQVWNLDMAINTDGAQLYGDDLRVQVQVDGTWHDAVVSSPPDLGNYDLDLLVEFSLPMGRTTVPLRIRAAADAPLIDFFVGSRVYDEEVQSDDAYWVWSKIVVPAEGGEKPGDGEQSEGGEQPEDGQNSGDGEKPEDGQKPGDDEKPEDSSHESGDDPKPGSGHGPGAGHSGSGEMNGDDGGDTAGPAGPAVPAAPKGGSAATVPVAEDHGAAADTTRNTAAPGASLAETGSDAAAGWMLGAGGVSIALGTALATTANRRRRTHP</sequence>
<organism evidence="4 5">
    <name type="scientific">Streptomyces formicae</name>
    <dbReference type="NCBI Taxonomy" id="1616117"/>
    <lineage>
        <taxon>Bacteria</taxon>
        <taxon>Bacillati</taxon>
        <taxon>Actinomycetota</taxon>
        <taxon>Actinomycetes</taxon>
        <taxon>Kitasatosporales</taxon>
        <taxon>Streptomycetaceae</taxon>
        <taxon>Streptomyces</taxon>
    </lineage>
</organism>
<evidence type="ECO:0008006" key="6">
    <source>
        <dbReference type="Google" id="ProtNLM"/>
    </source>
</evidence>
<keyword evidence="5" id="KW-1185">Reference proteome</keyword>
<feature type="compositionally biased region" description="Basic and acidic residues" evidence="1">
    <location>
        <begin position="36"/>
        <end position="45"/>
    </location>
</feature>
<feature type="transmembrane region" description="Helical" evidence="2">
    <location>
        <begin position="388"/>
        <end position="408"/>
    </location>
</feature>
<feature type="region of interest" description="Disordered" evidence="1">
    <location>
        <begin position="32"/>
        <end position="122"/>
    </location>
</feature>
<feature type="compositionally biased region" description="Gly residues" evidence="1">
    <location>
        <begin position="315"/>
        <end position="325"/>
    </location>
</feature>
<feature type="compositionally biased region" description="Low complexity" evidence="1">
    <location>
        <begin position="74"/>
        <end position="93"/>
    </location>
</feature>
<accession>A0A291QAD0</accession>
<evidence type="ECO:0000313" key="4">
    <source>
        <dbReference type="EMBL" id="ATL28457.1"/>
    </source>
</evidence>
<name>A0A291QAD0_9ACTN</name>
<keyword evidence="2" id="KW-0812">Transmembrane</keyword>
<evidence type="ECO:0000313" key="5">
    <source>
        <dbReference type="Proteomes" id="UP000221011"/>
    </source>
</evidence>
<keyword evidence="2" id="KW-0472">Membrane</keyword>
<dbReference type="Proteomes" id="UP000221011">
    <property type="component" value="Chromosome"/>
</dbReference>
<feature type="compositionally biased region" description="Basic and acidic residues" evidence="1">
    <location>
        <begin position="284"/>
        <end position="312"/>
    </location>
</feature>
<reference evidence="4 5" key="1">
    <citation type="submission" date="2017-08" db="EMBL/GenBank/DDBJ databases">
        <title>Complete Genome Sequence of Streptomyces formicae KY5, the formicamycin producer.</title>
        <authorList>
            <person name="Holmes N.A."/>
            <person name="Devine R."/>
            <person name="Qin Z."/>
            <person name="Seipke R.F."/>
            <person name="Wilkinson B."/>
            <person name="Hutchings M.I."/>
        </authorList>
    </citation>
    <scope>NUCLEOTIDE SEQUENCE [LARGE SCALE GENOMIC DNA]</scope>
    <source>
        <strain evidence="4 5">KY5</strain>
    </source>
</reference>
<feature type="chain" id="PRO_5013127052" description="Gram-positive cocci surface proteins LPxTG domain-containing protein" evidence="3">
    <location>
        <begin position="23"/>
        <end position="418"/>
    </location>
</feature>
<feature type="compositionally biased region" description="Low complexity" evidence="1">
    <location>
        <begin position="102"/>
        <end position="114"/>
    </location>
</feature>
<dbReference type="AlphaFoldDB" id="A0A291QAD0"/>
<dbReference type="KEGG" id="sfk:KY5_3439"/>
<evidence type="ECO:0000256" key="2">
    <source>
        <dbReference type="SAM" id="Phobius"/>
    </source>
</evidence>
<feature type="compositionally biased region" description="Acidic residues" evidence="1">
    <location>
        <begin position="268"/>
        <end position="277"/>
    </location>
</feature>
<protein>
    <recommendedName>
        <fullName evidence="6">Gram-positive cocci surface proteins LPxTG domain-containing protein</fullName>
    </recommendedName>
</protein>
<feature type="compositionally biased region" description="Low complexity" evidence="1">
    <location>
        <begin position="338"/>
        <end position="355"/>
    </location>
</feature>
<gene>
    <name evidence="4" type="ORF">KY5_3439</name>
</gene>
<feature type="signal peptide" evidence="3">
    <location>
        <begin position="1"/>
        <end position="22"/>
    </location>
</feature>
<keyword evidence="2" id="KW-1133">Transmembrane helix</keyword>
<evidence type="ECO:0000256" key="3">
    <source>
        <dbReference type="SAM" id="SignalP"/>
    </source>
</evidence>
<proteinExistence type="predicted"/>
<dbReference type="EMBL" id="CP022685">
    <property type="protein sequence ID" value="ATL28457.1"/>
    <property type="molecule type" value="Genomic_DNA"/>
</dbReference>
<evidence type="ECO:0000256" key="1">
    <source>
        <dbReference type="SAM" id="MobiDB-lite"/>
    </source>
</evidence>
<keyword evidence="3" id="KW-0732">Signal</keyword>
<feature type="region of interest" description="Disordered" evidence="1">
    <location>
        <begin position="259"/>
        <end position="381"/>
    </location>
</feature>